<organism evidence="1 2">
    <name type="scientific">Pandoraea bronchicola</name>
    <dbReference type="NCBI Taxonomy" id="2508287"/>
    <lineage>
        <taxon>Bacteria</taxon>
        <taxon>Pseudomonadati</taxon>
        <taxon>Pseudomonadota</taxon>
        <taxon>Betaproteobacteria</taxon>
        <taxon>Burkholderiales</taxon>
        <taxon>Burkholderiaceae</taxon>
        <taxon>Pandoraea</taxon>
    </lineage>
</organism>
<evidence type="ECO:0000313" key="2">
    <source>
        <dbReference type="Proteomes" id="UP000382040"/>
    </source>
</evidence>
<gene>
    <name evidence="1" type="ORF">PBR20603_04453</name>
</gene>
<dbReference type="Gene3D" id="2.40.128.130">
    <property type="entry name" value="Autotransporter beta-domain"/>
    <property type="match status" value="1"/>
</dbReference>
<dbReference type="SUPFAM" id="SSF103515">
    <property type="entry name" value="Autotransporter"/>
    <property type="match status" value="1"/>
</dbReference>
<protein>
    <submittedName>
        <fullName evidence="1">HAF family extracellular repeat-containing protein</fullName>
    </submittedName>
</protein>
<dbReference type="InterPro" id="IPR036709">
    <property type="entry name" value="Autotransporte_beta_dom_sf"/>
</dbReference>
<dbReference type="EMBL" id="CABPST010000016">
    <property type="protein sequence ID" value="VVE90468.1"/>
    <property type="molecule type" value="Genomic_DNA"/>
</dbReference>
<accession>A0A5E5BYA6</accession>
<name>A0A5E5BYA6_9BURK</name>
<reference evidence="1 2" key="1">
    <citation type="submission" date="2019-08" db="EMBL/GenBank/DDBJ databases">
        <authorList>
            <person name="Peeters C."/>
        </authorList>
    </citation>
    <scope>NUCLEOTIDE SEQUENCE [LARGE SCALE GENOMIC DNA]</scope>
    <source>
        <strain evidence="1 2">LMG 20603</strain>
    </source>
</reference>
<proteinExistence type="predicted"/>
<sequence>MGQMHGFADQMLGEGSWSGAPSGVSAFGSVGSLAAGITGHLNLAPFELVAGLGYASESYSDTEMKGAFTAAAKLRYTHMFSERLGWFGEVGGFYSPDSNYRFSRNYANGSGTATGSGSTSGKQAYGFARLGTLINVTADDQLTQSIEIGRQVLHTGSYSEVLSPANPFEANLSASSSTMNVFKFREKWVHAFTQSIDAAIWGAWAHGFSYRDSSQLNVGGVGALSPQVSSSLNWMEYGARVGYRVNQKAKVSAFINGVAGGDVGARTHVGVNLEMFF</sequence>
<keyword evidence="2" id="KW-1185">Reference proteome</keyword>
<evidence type="ECO:0000313" key="1">
    <source>
        <dbReference type="EMBL" id="VVE90468.1"/>
    </source>
</evidence>
<dbReference type="Proteomes" id="UP000382040">
    <property type="component" value="Unassembled WGS sequence"/>
</dbReference>
<dbReference type="AlphaFoldDB" id="A0A5E5BYA6"/>